<dbReference type="InterPro" id="IPR011856">
    <property type="entry name" value="tRNA_endonuc-like_dom_sf"/>
</dbReference>
<dbReference type="Proteomes" id="UP001321014">
    <property type="component" value="Unassembled WGS sequence"/>
</dbReference>
<reference evidence="2 3" key="1">
    <citation type="submission" date="2022-10" db="EMBL/GenBank/DDBJ databases">
        <title>Ruegeria sp. nov., isolated from ocean surface water.</title>
        <authorList>
            <person name="He W."/>
            <person name="Wang L."/>
            <person name="Zhang D.-F."/>
        </authorList>
    </citation>
    <scope>NUCLEOTIDE SEQUENCE [LARGE SCALE GENOMIC DNA]</scope>
    <source>
        <strain evidence="2 3">WL0004</strain>
    </source>
</reference>
<dbReference type="Pfam" id="PF04471">
    <property type="entry name" value="Mrr_cat"/>
    <property type="match status" value="1"/>
</dbReference>
<dbReference type="EC" id="3.1.21.-" evidence="2"/>
<accession>A0ABT2WUP8</accession>
<keyword evidence="2" id="KW-0255">Endonuclease</keyword>
<dbReference type="Gene3D" id="3.40.1350.10">
    <property type="match status" value="1"/>
</dbReference>
<keyword evidence="2" id="KW-0540">Nuclease</keyword>
<dbReference type="InterPro" id="IPR007560">
    <property type="entry name" value="Restrct_endonuc_IV_Mrr"/>
</dbReference>
<dbReference type="PANTHER" id="PTHR30015:SF7">
    <property type="entry name" value="TYPE IV METHYL-DIRECTED RESTRICTION ENZYME ECOKMRR"/>
    <property type="match status" value="1"/>
</dbReference>
<dbReference type="SUPFAM" id="SSF52980">
    <property type="entry name" value="Restriction endonuclease-like"/>
    <property type="match status" value="1"/>
</dbReference>
<evidence type="ECO:0000313" key="3">
    <source>
        <dbReference type="Proteomes" id="UP001321014"/>
    </source>
</evidence>
<dbReference type="RefSeq" id="WP_263389559.1">
    <property type="nucleotide sequence ID" value="NZ_JAOVQN010000020.1"/>
</dbReference>
<dbReference type="GO" id="GO:0016787">
    <property type="term" value="F:hydrolase activity"/>
    <property type="evidence" value="ECO:0007669"/>
    <property type="project" value="UniProtKB-KW"/>
</dbReference>
<evidence type="ECO:0000259" key="1">
    <source>
        <dbReference type="Pfam" id="PF04471"/>
    </source>
</evidence>
<evidence type="ECO:0000313" key="2">
    <source>
        <dbReference type="EMBL" id="MCU9839621.1"/>
    </source>
</evidence>
<sequence>MSELKEFAPYRTWKSSAAPAKNGDPEFTETPLSPVFSTPQEQIEQALSQIADALASEVLEAVLSLSPARFEKLVVDLLIAMGYGGGDLERGLQTNLSGDGGIDGIINEDELGLDAVYVQAKRYAPDNKVGRPALNAFVGSLTGEGATKGVFVTTSDFSREARDYVARVQQRIVLINGDRLARLMIKHEVGVRARRTYVLRSVDEDYFSDI</sequence>
<dbReference type="InterPro" id="IPR011335">
    <property type="entry name" value="Restrct_endonuc-II-like"/>
</dbReference>
<comment type="caution">
    <text evidence="2">The sequence shown here is derived from an EMBL/GenBank/DDBJ whole genome shotgun (WGS) entry which is preliminary data.</text>
</comment>
<keyword evidence="2" id="KW-0378">Hydrolase</keyword>
<proteinExistence type="predicted"/>
<dbReference type="EMBL" id="JAOVQN010000020">
    <property type="protein sequence ID" value="MCU9839621.1"/>
    <property type="molecule type" value="Genomic_DNA"/>
</dbReference>
<dbReference type="InterPro" id="IPR052906">
    <property type="entry name" value="Type_IV_Methyl-Rstrct_Enzyme"/>
</dbReference>
<gene>
    <name evidence="2" type="ORF">OEZ49_17745</name>
</gene>
<dbReference type="PANTHER" id="PTHR30015">
    <property type="entry name" value="MRR RESTRICTION SYSTEM PROTEIN"/>
    <property type="match status" value="1"/>
</dbReference>
<feature type="domain" description="Restriction endonuclease type IV Mrr" evidence="1">
    <location>
        <begin position="64"/>
        <end position="184"/>
    </location>
</feature>
<name>A0ABT2WUP8_9RHOB</name>
<organism evidence="2 3">
    <name type="scientific">Ruegeria marisflavi</name>
    <dbReference type="NCBI Taxonomy" id="2984152"/>
    <lineage>
        <taxon>Bacteria</taxon>
        <taxon>Pseudomonadati</taxon>
        <taxon>Pseudomonadota</taxon>
        <taxon>Alphaproteobacteria</taxon>
        <taxon>Rhodobacterales</taxon>
        <taxon>Roseobacteraceae</taxon>
        <taxon>Ruegeria</taxon>
    </lineage>
</organism>
<dbReference type="GO" id="GO:0004519">
    <property type="term" value="F:endonuclease activity"/>
    <property type="evidence" value="ECO:0007669"/>
    <property type="project" value="UniProtKB-KW"/>
</dbReference>
<keyword evidence="3" id="KW-1185">Reference proteome</keyword>
<protein>
    <submittedName>
        <fullName evidence="2">Restriction endonuclease</fullName>
        <ecNumber evidence="2">3.1.21.-</ecNumber>
    </submittedName>
</protein>